<name>A0A4Y2PZ11_ARAVE</name>
<evidence type="ECO:0000313" key="2">
    <source>
        <dbReference type="Proteomes" id="UP000499080"/>
    </source>
</evidence>
<dbReference type="AlphaFoldDB" id="A0A4Y2PZ11"/>
<evidence type="ECO:0000313" key="1">
    <source>
        <dbReference type="EMBL" id="GBN57128.1"/>
    </source>
</evidence>
<protein>
    <submittedName>
        <fullName evidence="1">Uncharacterized protein</fullName>
    </submittedName>
</protein>
<organism evidence="1 2">
    <name type="scientific">Araneus ventricosus</name>
    <name type="common">Orbweaver spider</name>
    <name type="synonym">Epeira ventricosa</name>
    <dbReference type="NCBI Taxonomy" id="182803"/>
    <lineage>
        <taxon>Eukaryota</taxon>
        <taxon>Metazoa</taxon>
        <taxon>Ecdysozoa</taxon>
        <taxon>Arthropoda</taxon>
        <taxon>Chelicerata</taxon>
        <taxon>Arachnida</taxon>
        <taxon>Araneae</taxon>
        <taxon>Araneomorphae</taxon>
        <taxon>Entelegynae</taxon>
        <taxon>Araneoidea</taxon>
        <taxon>Araneidae</taxon>
        <taxon>Araneus</taxon>
    </lineage>
</organism>
<gene>
    <name evidence="1" type="ORF">AVEN_52142_1</name>
</gene>
<keyword evidence="2" id="KW-1185">Reference proteome</keyword>
<dbReference type="Proteomes" id="UP000499080">
    <property type="component" value="Unassembled WGS sequence"/>
</dbReference>
<comment type="caution">
    <text evidence="1">The sequence shown here is derived from an EMBL/GenBank/DDBJ whole genome shotgun (WGS) entry which is preliminary data.</text>
</comment>
<proteinExistence type="predicted"/>
<reference evidence="1 2" key="1">
    <citation type="journal article" date="2019" name="Sci. Rep.">
        <title>Orb-weaving spider Araneus ventricosus genome elucidates the spidroin gene catalogue.</title>
        <authorList>
            <person name="Kono N."/>
            <person name="Nakamura H."/>
            <person name="Ohtoshi R."/>
            <person name="Moran D.A.P."/>
            <person name="Shinohara A."/>
            <person name="Yoshida Y."/>
            <person name="Fujiwara M."/>
            <person name="Mori M."/>
            <person name="Tomita M."/>
            <person name="Arakawa K."/>
        </authorList>
    </citation>
    <scope>NUCLEOTIDE SEQUENCE [LARGE SCALE GENOMIC DNA]</scope>
</reference>
<accession>A0A4Y2PZ11</accession>
<sequence length="92" mass="9813">MTLLLSVHSSAPEGISSPPLDEQLKLTCLQGKGGPSLLFEADTTPSKNASGIFSLSLVQCIATWTCLHPTSLLLIIFLRPPGLPQKAEECRP</sequence>
<dbReference type="EMBL" id="BGPR01136120">
    <property type="protein sequence ID" value="GBN57128.1"/>
    <property type="molecule type" value="Genomic_DNA"/>
</dbReference>